<evidence type="ECO:0000256" key="1">
    <source>
        <dbReference type="ARBA" id="ARBA00004241"/>
    </source>
</evidence>
<dbReference type="NCBIfam" id="TIGR02532">
    <property type="entry name" value="IV_pilin_GFxxxE"/>
    <property type="match status" value="1"/>
</dbReference>
<comment type="caution">
    <text evidence="4">The sequence shown here is derived from an EMBL/GenBank/DDBJ whole genome shotgun (WGS) entry which is preliminary data.</text>
</comment>
<comment type="subcellular location">
    <subcellularLocation>
        <location evidence="1">Cell surface</location>
    </subcellularLocation>
</comment>
<keyword evidence="2" id="KW-0178">Competence</keyword>
<evidence type="ECO:0000256" key="3">
    <source>
        <dbReference type="SAM" id="Phobius"/>
    </source>
</evidence>
<protein>
    <submittedName>
        <fullName evidence="4">Prepilin-type N-terminal cleavage/methylation domain-containing protein</fullName>
    </submittedName>
</protein>
<dbReference type="EMBL" id="JBHSNP010000026">
    <property type="protein sequence ID" value="MFC5603948.1"/>
    <property type="molecule type" value="Genomic_DNA"/>
</dbReference>
<dbReference type="Proteomes" id="UP001596071">
    <property type="component" value="Unassembled WGS sequence"/>
</dbReference>
<name>A0ABW0U023_9BACL</name>
<evidence type="ECO:0000313" key="5">
    <source>
        <dbReference type="Proteomes" id="UP001596071"/>
    </source>
</evidence>
<keyword evidence="3" id="KW-1133">Transmembrane helix</keyword>
<keyword evidence="5" id="KW-1185">Reference proteome</keyword>
<dbReference type="Pfam" id="PF07963">
    <property type="entry name" value="N_methyl"/>
    <property type="match status" value="1"/>
</dbReference>
<proteinExistence type="predicted"/>
<evidence type="ECO:0000256" key="2">
    <source>
        <dbReference type="ARBA" id="ARBA00023287"/>
    </source>
</evidence>
<reference evidence="5" key="1">
    <citation type="journal article" date="2019" name="Int. J. Syst. Evol. Microbiol.">
        <title>The Global Catalogue of Microorganisms (GCM) 10K type strain sequencing project: providing services to taxonomists for standard genome sequencing and annotation.</title>
        <authorList>
            <consortium name="The Broad Institute Genomics Platform"/>
            <consortium name="The Broad Institute Genome Sequencing Center for Infectious Disease"/>
            <person name="Wu L."/>
            <person name="Ma J."/>
        </authorList>
    </citation>
    <scope>NUCLEOTIDE SEQUENCE [LARGE SCALE GENOMIC DNA]</scope>
    <source>
        <strain evidence="5">KACC 11299</strain>
    </source>
</reference>
<keyword evidence="3" id="KW-0812">Transmembrane</keyword>
<sequence length="136" mass="15338">MRSQKVDEKGMSLVEILAALVILGIVFVGFMTVFPQMTNFNEKTGSKLETMNLARNKLNQIRYSSIPSECAGKTERCLITKEENGYKVTLTYTMKPDLKPDGNVAGQVTLHQVHIKYFRPGQEDNAISETFGYIRN</sequence>
<dbReference type="InterPro" id="IPR012902">
    <property type="entry name" value="N_methyl_site"/>
</dbReference>
<evidence type="ECO:0000313" key="4">
    <source>
        <dbReference type="EMBL" id="MFC5603948.1"/>
    </source>
</evidence>
<dbReference type="RefSeq" id="WP_381445193.1">
    <property type="nucleotide sequence ID" value="NZ_JBHSNP010000026.1"/>
</dbReference>
<feature type="transmembrane region" description="Helical" evidence="3">
    <location>
        <begin position="12"/>
        <end position="34"/>
    </location>
</feature>
<dbReference type="PROSITE" id="PS00409">
    <property type="entry name" value="PROKAR_NTER_METHYL"/>
    <property type="match status" value="1"/>
</dbReference>
<gene>
    <name evidence="4" type="ORF">ACFPTP_12030</name>
</gene>
<accession>A0ABW0U023</accession>
<keyword evidence="3" id="KW-0472">Membrane</keyword>
<organism evidence="4 5">
    <name type="scientific">Sporosarcina koreensis</name>
    <dbReference type="NCBI Taxonomy" id="334735"/>
    <lineage>
        <taxon>Bacteria</taxon>
        <taxon>Bacillati</taxon>
        <taxon>Bacillota</taxon>
        <taxon>Bacilli</taxon>
        <taxon>Bacillales</taxon>
        <taxon>Caryophanaceae</taxon>
        <taxon>Sporosarcina</taxon>
    </lineage>
</organism>